<dbReference type="AlphaFoldDB" id="A0A927RAA0"/>
<gene>
    <name evidence="1" type="ORF">HEB94_005595</name>
</gene>
<proteinExistence type="predicted"/>
<sequence length="54" mass="6020">MKGLALGHCLIVSGVRASVRDVEMARRAFAKCVEPAVQHRDIALFVRDLICQRI</sequence>
<keyword evidence="2" id="KW-1185">Reference proteome</keyword>
<accession>A0A927RAA0</accession>
<evidence type="ECO:0000313" key="2">
    <source>
        <dbReference type="Proteomes" id="UP000638648"/>
    </source>
</evidence>
<dbReference type="EMBL" id="JADBEM010000001">
    <property type="protein sequence ID" value="MBE1608747.1"/>
    <property type="molecule type" value="Genomic_DNA"/>
</dbReference>
<protein>
    <submittedName>
        <fullName evidence="1">Uncharacterized protein</fullName>
    </submittedName>
</protein>
<dbReference type="RefSeq" id="WP_202896568.1">
    <property type="nucleotide sequence ID" value="NZ_BAABJL010000172.1"/>
</dbReference>
<name>A0A927RAA0_9ACTN</name>
<dbReference type="Proteomes" id="UP000638648">
    <property type="component" value="Unassembled WGS sequence"/>
</dbReference>
<organism evidence="1 2">
    <name type="scientific">Actinopolymorpha pittospori</name>
    <dbReference type="NCBI Taxonomy" id="648752"/>
    <lineage>
        <taxon>Bacteria</taxon>
        <taxon>Bacillati</taxon>
        <taxon>Actinomycetota</taxon>
        <taxon>Actinomycetes</taxon>
        <taxon>Propionibacteriales</taxon>
        <taxon>Actinopolymorphaceae</taxon>
        <taxon>Actinopolymorpha</taxon>
    </lineage>
</organism>
<evidence type="ECO:0000313" key="1">
    <source>
        <dbReference type="EMBL" id="MBE1608747.1"/>
    </source>
</evidence>
<reference evidence="1" key="1">
    <citation type="submission" date="2020-10" db="EMBL/GenBank/DDBJ databases">
        <title>Sequencing the genomes of 1000 actinobacteria strains.</title>
        <authorList>
            <person name="Klenk H.-P."/>
        </authorList>
    </citation>
    <scope>NUCLEOTIDE SEQUENCE</scope>
    <source>
        <strain evidence="1">DSM 45354</strain>
    </source>
</reference>
<comment type="caution">
    <text evidence="1">The sequence shown here is derived from an EMBL/GenBank/DDBJ whole genome shotgun (WGS) entry which is preliminary data.</text>
</comment>